<dbReference type="EMBL" id="CP030032">
    <property type="protein sequence ID" value="AWV91094.1"/>
    <property type="molecule type" value="Genomic_DNA"/>
</dbReference>
<dbReference type="OrthoDB" id="25954at2"/>
<evidence type="ECO:0000313" key="1">
    <source>
        <dbReference type="EMBL" id="AWV91094.1"/>
    </source>
</evidence>
<dbReference type="Proteomes" id="UP000249799">
    <property type="component" value="Chromosome"/>
</dbReference>
<dbReference type="InterPro" id="IPR012292">
    <property type="entry name" value="Globin/Proto"/>
</dbReference>
<dbReference type="KEGG" id="bsed:DN745_17850"/>
<gene>
    <name evidence="1" type="ORF">DN745_17850</name>
</gene>
<proteinExistence type="predicted"/>
<dbReference type="SUPFAM" id="SSF46458">
    <property type="entry name" value="Globin-like"/>
    <property type="match status" value="1"/>
</dbReference>
<protein>
    <submittedName>
        <fullName evidence="1">Preprotein translocase subunit TatC</fullName>
    </submittedName>
</protein>
<dbReference type="InterPro" id="IPR009050">
    <property type="entry name" value="Globin-like_sf"/>
</dbReference>
<dbReference type="RefSeq" id="WP_111337050.1">
    <property type="nucleotide sequence ID" value="NZ_CP030032.1"/>
</dbReference>
<organism evidence="1 2">
    <name type="scientific">Bradymonas sediminis</name>
    <dbReference type="NCBI Taxonomy" id="1548548"/>
    <lineage>
        <taxon>Bacteria</taxon>
        <taxon>Deltaproteobacteria</taxon>
        <taxon>Bradymonadales</taxon>
        <taxon>Bradymonadaceae</taxon>
        <taxon>Bradymonas</taxon>
    </lineage>
</organism>
<dbReference type="AlphaFoldDB" id="A0A2Z4FQY1"/>
<dbReference type="Gene3D" id="1.10.490.10">
    <property type="entry name" value="Globins"/>
    <property type="match status" value="1"/>
</dbReference>
<accession>A0A2Z4FQY1</accession>
<dbReference type="GO" id="GO:0020037">
    <property type="term" value="F:heme binding"/>
    <property type="evidence" value="ECO:0007669"/>
    <property type="project" value="InterPro"/>
</dbReference>
<dbReference type="GO" id="GO:0019825">
    <property type="term" value="F:oxygen binding"/>
    <property type="evidence" value="ECO:0007669"/>
    <property type="project" value="InterPro"/>
</dbReference>
<reference evidence="1 2" key="1">
    <citation type="submission" date="2018-06" db="EMBL/GenBank/DDBJ databases">
        <title>Lujinxingia sediminis gen. nov. sp. nov., a new facultative anaerobic member of the class Deltaproteobacteria, and proposal of Lujinxingaceae fam. nov.</title>
        <authorList>
            <person name="Guo L.-Y."/>
            <person name="Li C.-M."/>
            <person name="Wang S."/>
            <person name="Du Z.-J."/>
        </authorList>
    </citation>
    <scope>NUCLEOTIDE SEQUENCE [LARGE SCALE GENOMIC DNA]</scope>
    <source>
        <strain evidence="1 2">FA350</strain>
    </source>
</reference>
<dbReference type="CDD" id="cd08916">
    <property type="entry name" value="TrHb3_P"/>
    <property type="match status" value="1"/>
</dbReference>
<evidence type="ECO:0000313" key="2">
    <source>
        <dbReference type="Proteomes" id="UP000249799"/>
    </source>
</evidence>
<sequence length="141" mass="16460">MSFATREHNLQMQGPRPEFSREDIETFVHAFYGRVQEDELIGPVFDLYILDWGPHLKRMVGFWSAVLRGERSYTQSPKGPPPVMHWNMPELEHAHFVRWLDLFKQTLEDVLEPDQAAWLAGRSRFMADALSRNLGPYEGET</sequence>
<name>A0A2Z4FQY1_9DELT</name>
<keyword evidence="2" id="KW-1185">Reference proteome</keyword>